<dbReference type="EMBL" id="CP073078">
    <property type="protein sequence ID" value="QUD85935.1"/>
    <property type="molecule type" value="Genomic_DNA"/>
</dbReference>
<evidence type="ECO:0000256" key="1">
    <source>
        <dbReference type="ARBA" id="ARBA00023002"/>
    </source>
</evidence>
<dbReference type="InterPro" id="IPR002938">
    <property type="entry name" value="FAD-bd"/>
</dbReference>
<protein>
    <submittedName>
        <fullName evidence="4">FAD-dependent oxidoreductase</fullName>
    </submittedName>
</protein>
<dbReference type="InterPro" id="IPR050493">
    <property type="entry name" value="FAD-dep_Monooxygenase_BioMet"/>
</dbReference>
<evidence type="ECO:0000256" key="2">
    <source>
        <dbReference type="ARBA" id="ARBA00023033"/>
    </source>
</evidence>
<name>A0A975ISQ5_9CAUL</name>
<sequence length="371" mass="39443">MIAPKVLIIGGGIGGLTAAIALRRQGAVVELIERDPDWSVYGVGIIQQSNVVRAMAQLGILDDYLNAGCGFDFVDIFAPNGVRVARAPAPKLVEGYPANIGIGRPALHKVLGDRAIGAGAKVRLGLTATGLEDDGRRVRAHFSDGSSGEYDLVVGADGLYSTTRTVIFPGAEAPRFTGQSVWRYNFERPADLDSLHVYDGPVGVGLVPLASSLMYMYVTTAEPGNPRYPQEGLARAMRSKLDWAPPAIAVLAEQITDDAGVVYKPLETQFLAGPWHKGRIVLLGDAVHATTPHLGQGAGMAIEDAIVLAEELARAEAPEAAFEAYRARRYERCRYIVDASLAICRGQLGEGPLVDNAVATKAMFGVVAQPI</sequence>
<dbReference type="GO" id="GO:0071949">
    <property type="term" value="F:FAD binding"/>
    <property type="evidence" value="ECO:0007669"/>
    <property type="project" value="InterPro"/>
</dbReference>
<evidence type="ECO:0000313" key="4">
    <source>
        <dbReference type="EMBL" id="QUD85935.1"/>
    </source>
</evidence>
<dbReference type="Gene3D" id="3.50.50.60">
    <property type="entry name" value="FAD/NAD(P)-binding domain"/>
    <property type="match status" value="1"/>
</dbReference>
<keyword evidence="1" id="KW-0560">Oxidoreductase</keyword>
<keyword evidence="5" id="KW-1185">Reference proteome</keyword>
<organism evidence="4 5">
    <name type="scientific">Phenylobacterium montanum</name>
    <dbReference type="NCBI Taxonomy" id="2823693"/>
    <lineage>
        <taxon>Bacteria</taxon>
        <taxon>Pseudomonadati</taxon>
        <taxon>Pseudomonadota</taxon>
        <taxon>Alphaproteobacteria</taxon>
        <taxon>Caulobacterales</taxon>
        <taxon>Caulobacteraceae</taxon>
        <taxon>Phenylobacterium</taxon>
    </lineage>
</organism>
<evidence type="ECO:0000313" key="5">
    <source>
        <dbReference type="Proteomes" id="UP000676409"/>
    </source>
</evidence>
<dbReference type="NCBIfam" id="NF005313">
    <property type="entry name" value="PRK06847.1"/>
    <property type="match status" value="1"/>
</dbReference>
<dbReference type="RefSeq" id="WP_211935987.1">
    <property type="nucleotide sequence ID" value="NZ_CP073078.1"/>
</dbReference>
<dbReference type="GO" id="GO:0004497">
    <property type="term" value="F:monooxygenase activity"/>
    <property type="evidence" value="ECO:0007669"/>
    <property type="project" value="UniProtKB-KW"/>
</dbReference>
<dbReference type="PRINTS" id="PR00420">
    <property type="entry name" value="RNGMNOXGNASE"/>
</dbReference>
<dbReference type="Proteomes" id="UP000676409">
    <property type="component" value="Chromosome"/>
</dbReference>
<feature type="domain" description="FAD-binding" evidence="3">
    <location>
        <begin position="5"/>
        <end position="339"/>
    </location>
</feature>
<dbReference type="Pfam" id="PF01494">
    <property type="entry name" value="FAD_binding_3"/>
    <property type="match status" value="1"/>
</dbReference>
<dbReference type="SUPFAM" id="SSF51905">
    <property type="entry name" value="FAD/NAD(P)-binding domain"/>
    <property type="match status" value="1"/>
</dbReference>
<dbReference type="AlphaFoldDB" id="A0A975ISQ5"/>
<dbReference type="PANTHER" id="PTHR13789">
    <property type="entry name" value="MONOOXYGENASE"/>
    <property type="match status" value="1"/>
</dbReference>
<reference evidence="4" key="1">
    <citation type="submission" date="2021-04" db="EMBL/GenBank/DDBJ databases">
        <title>The complete genome sequence of Caulobacter sp. S6.</title>
        <authorList>
            <person name="Tang Y."/>
            <person name="Ouyang W."/>
            <person name="Liu Q."/>
            <person name="Huang B."/>
            <person name="Guo Z."/>
            <person name="Lei P."/>
        </authorList>
    </citation>
    <scope>NUCLEOTIDE SEQUENCE</scope>
    <source>
        <strain evidence="4">S6</strain>
    </source>
</reference>
<accession>A0A975ISQ5</accession>
<keyword evidence="2" id="KW-0503">Monooxygenase</keyword>
<dbReference type="KEGG" id="caul:KCG34_12540"/>
<dbReference type="InterPro" id="IPR036188">
    <property type="entry name" value="FAD/NAD-bd_sf"/>
</dbReference>
<proteinExistence type="predicted"/>
<dbReference type="PANTHER" id="PTHR13789:SF309">
    <property type="entry name" value="PUTATIVE (AFU_ORTHOLOGUE AFUA_6G14510)-RELATED"/>
    <property type="match status" value="1"/>
</dbReference>
<gene>
    <name evidence="4" type="ORF">KCG34_12540</name>
</gene>
<evidence type="ECO:0000259" key="3">
    <source>
        <dbReference type="Pfam" id="PF01494"/>
    </source>
</evidence>